<dbReference type="InterPro" id="IPR027417">
    <property type="entry name" value="P-loop_NTPase"/>
</dbReference>
<dbReference type="Gene3D" id="3.40.50.300">
    <property type="entry name" value="P-loop containing nucleotide triphosphate hydrolases"/>
    <property type="match status" value="1"/>
</dbReference>
<evidence type="ECO:0000313" key="5">
    <source>
        <dbReference type="Proteomes" id="UP000800094"/>
    </source>
</evidence>
<feature type="compositionally biased region" description="Low complexity" evidence="2">
    <location>
        <begin position="151"/>
        <end position="170"/>
    </location>
</feature>
<dbReference type="SUPFAM" id="SSF52540">
    <property type="entry name" value="P-loop containing nucleoside triphosphate hydrolases"/>
    <property type="match status" value="1"/>
</dbReference>
<dbReference type="Pfam" id="PF00735">
    <property type="entry name" value="Septin"/>
    <property type="match status" value="1"/>
</dbReference>
<dbReference type="GO" id="GO:0005525">
    <property type="term" value="F:GTP binding"/>
    <property type="evidence" value="ECO:0007669"/>
    <property type="project" value="UniProtKB-KW"/>
</dbReference>
<dbReference type="AlphaFoldDB" id="A0A6A6IXQ8"/>
<evidence type="ECO:0000256" key="1">
    <source>
        <dbReference type="RuleBase" id="RU004560"/>
    </source>
</evidence>
<feature type="compositionally biased region" description="Polar residues" evidence="2">
    <location>
        <begin position="52"/>
        <end position="75"/>
    </location>
</feature>
<evidence type="ECO:0000313" key="4">
    <source>
        <dbReference type="EMBL" id="KAF2254712.1"/>
    </source>
</evidence>
<dbReference type="Pfam" id="PF20571">
    <property type="entry name" value="DUF6780"/>
    <property type="match status" value="1"/>
</dbReference>
<gene>
    <name evidence="4" type="ORF">BU26DRAFT_514574</name>
</gene>
<dbReference type="PROSITE" id="PS51719">
    <property type="entry name" value="G_SEPTIN"/>
    <property type="match status" value="1"/>
</dbReference>
<feature type="compositionally biased region" description="Polar residues" evidence="2">
    <location>
        <begin position="27"/>
        <end position="37"/>
    </location>
</feature>
<dbReference type="InterPro" id="IPR046707">
    <property type="entry name" value="DUF6780"/>
</dbReference>
<feature type="compositionally biased region" description="Basic and acidic residues" evidence="2">
    <location>
        <begin position="85"/>
        <end position="95"/>
    </location>
</feature>
<name>A0A6A6IXQ8_9PLEO</name>
<dbReference type="RefSeq" id="XP_033689716.1">
    <property type="nucleotide sequence ID" value="XM_033827868.1"/>
</dbReference>
<proteinExistence type="inferred from homology"/>
<dbReference type="GeneID" id="54581198"/>
<dbReference type="InterPro" id="IPR030379">
    <property type="entry name" value="G_SEPTIN_dom"/>
</dbReference>
<evidence type="ECO:0000256" key="2">
    <source>
        <dbReference type="SAM" id="MobiDB-lite"/>
    </source>
</evidence>
<accession>A0A6A6IXQ8</accession>
<evidence type="ECO:0000259" key="3">
    <source>
        <dbReference type="PROSITE" id="PS51719"/>
    </source>
</evidence>
<organism evidence="4 5">
    <name type="scientific">Trematosphaeria pertusa</name>
    <dbReference type="NCBI Taxonomy" id="390896"/>
    <lineage>
        <taxon>Eukaryota</taxon>
        <taxon>Fungi</taxon>
        <taxon>Dikarya</taxon>
        <taxon>Ascomycota</taxon>
        <taxon>Pezizomycotina</taxon>
        <taxon>Dothideomycetes</taxon>
        <taxon>Pleosporomycetidae</taxon>
        <taxon>Pleosporales</taxon>
        <taxon>Massarineae</taxon>
        <taxon>Trematosphaeriaceae</taxon>
        <taxon>Trematosphaeria</taxon>
    </lineage>
</organism>
<feature type="domain" description="Septin-type G" evidence="3">
    <location>
        <begin position="231"/>
        <end position="565"/>
    </location>
</feature>
<sequence>MRPLPGGDALPSAKPRSRKSSVADPSAVTSGPSSHAPTTFFLRSEEEMEQSLAASKSTEPASRQRESTYGVQSLEDTLEAAFGHQSREADKKGDNARGSTLNEKESPRRSSHGSPKASKKEPESSKSSPKRMHKRQASDHTISTPLTPLNVGSPSPAPVSAVPSTPRSASLQSLKLSDEEQGLDDAASQVIASSGDEDEETMHDESSIFPQLVMPSIQMPSRRPFTAKGKSMGKLKVLIAGESGIGKTSLIRSIVQLCEDIVHVDPLSPSQFLEHPLPPKAKSRKKKVESLGTTRITEIYASTKPYPHWWTDMEGSRTLRRRKSSTTDAVLERNLCFVDTPGFGSGVSKADDTGQVMDYVEALMYQTASVTTMEDNDLVSLVSGSGGILVDVIFYLLPPSHDISKDVEIMHHLSALTNVIPVIAKSDTLSAADMAAIKTSILTRLQTTSIRPFLFGTALDDALLTVQGLPVDQGSPDSSDSTATNEAKQFPFVVPTHPYAVSSTASPDTDTMDASLLMSPDYVQPLLPSELATLVRQVFDPESIAWLRHSAAKKFVAWRRRTELPGDSFILHGLQQQPLKRGSMSSASVGLTRAPLNTSAASSLFSAASPSGVLVPRSGSPFYLSNANINSNLQSPFPASSPSLSHAHPEALDHPTEFSLTRYAQGEQRLAEVRLAKWATDLQRSLRNERDRFEELQRNERAKWLLERVGEEVASGNIVASPGGSPRADWAVVRRGTDKEVSKLGQRYGRAGKLDSRDPLGLCDFSDEVRRRGFVLMKVLGGVSVLGAVVVAVVRACGVEVGMPEGGVWSWLTGATE</sequence>
<keyword evidence="1" id="KW-0342">GTP-binding</keyword>
<keyword evidence="1" id="KW-0547">Nucleotide-binding</keyword>
<feature type="region of interest" description="Disordered" evidence="2">
    <location>
        <begin position="1"/>
        <end position="172"/>
    </location>
</feature>
<dbReference type="PANTHER" id="PTHR18884">
    <property type="entry name" value="SEPTIN"/>
    <property type="match status" value="1"/>
</dbReference>
<keyword evidence="5" id="KW-1185">Reference proteome</keyword>
<comment type="similarity">
    <text evidence="1">Belongs to the TRAFAC class TrmE-Era-EngA-EngB-Septin-like GTPase superfamily. Septin GTPase family.</text>
</comment>
<dbReference type="Proteomes" id="UP000800094">
    <property type="component" value="Unassembled WGS sequence"/>
</dbReference>
<dbReference type="OrthoDB" id="4150765at2759"/>
<protein>
    <recommendedName>
        <fullName evidence="3">Septin-type G domain-containing protein</fullName>
    </recommendedName>
</protein>
<reference evidence="4" key="1">
    <citation type="journal article" date="2020" name="Stud. Mycol.">
        <title>101 Dothideomycetes genomes: a test case for predicting lifestyles and emergence of pathogens.</title>
        <authorList>
            <person name="Haridas S."/>
            <person name="Albert R."/>
            <person name="Binder M."/>
            <person name="Bloem J."/>
            <person name="Labutti K."/>
            <person name="Salamov A."/>
            <person name="Andreopoulos B."/>
            <person name="Baker S."/>
            <person name="Barry K."/>
            <person name="Bills G."/>
            <person name="Bluhm B."/>
            <person name="Cannon C."/>
            <person name="Castanera R."/>
            <person name="Culley D."/>
            <person name="Daum C."/>
            <person name="Ezra D."/>
            <person name="Gonzalez J."/>
            <person name="Henrissat B."/>
            <person name="Kuo A."/>
            <person name="Liang C."/>
            <person name="Lipzen A."/>
            <person name="Lutzoni F."/>
            <person name="Magnuson J."/>
            <person name="Mondo S."/>
            <person name="Nolan M."/>
            <person name="Ohm R."/>
            <person name="Pangilinan J."/>
            <person name="Park H.-J."/>
            <person name="Ramirez L."/>
            <person name="Alfaro M."/>
            <person name="Sun H."/>
            <person name="Tritt A."/>
            <person name="Yoshinaga Y."/>
            <person name="Zwiers L.-H."/>
            <person name="Turgeon B."/>
            <person name="Goodwin S."/>
            <person name="Spatafora J."/>
            <person name="Crous P."/>
            <person name="Grigoriev I."/>
        </authorList>
    </citation>
    <scope>NUCLEOTIDE SEQUENCE</scope>
    <source>
        <strain evidence="4">CBS 122368</strain>
    </source>
</reference>
<dbReference type="EMBL" id="ML987190">
    <property type="protein sequence ID" value="KAF2254712.1"/>
    <property type="molecule type" value="Genomic_DNA"/>
</dbReference>